<evidence type="ECO:0000256" key="5">
    <source>
        <dbReference type="ARBA" id="ARBA00023136"/>
    </source>
</evidence>
<keyword evidence="2" id="KW-0813">Transport</keyword>
<dbReference type="InterPro" id="IPR020846">
    <property type="entry name" value="MFS_dom"/>
</dbReference>
<keyword evidence="3 7" id="KW-0812">Transmembrane</keyword>
<feature type="transmembrane region" description="Helical" evidence="7">
    <location>
        <begin position="315"/>
        <end position="335"/>
    </location>
</feature>
<keyword evidence="10" id="KW-1185">Reference proteome</keyword>
<feature type="region of interest" description="Disordered" evidence="6">
    <location>
        <begin position="462"/>
        <end position="482"/>
    </location>
</feature>
<protein>
    <recommendedName>
        <fullName evidence="8">Major facilitator superfamily (MFS) profile domain-containing protein</fullName>
    </recommendedName>
</protein>
<evidence type="ECO:0000259" key="8">
    <source>
        <dbReference type="PROSITE" id="PS50850"/>
    </source>
</evidence>
<feature type="transmembrane region" description="Helical" evidence="7">
    <location>
        <begin position="277"/>
        <end position="295"/>
    </location>
</feature>
<dbReference type="Pfam" id="PF07690">
    <property type="entry name" value="MFS_1"/>
    <property type="match status" value="1"/>
</dbReference>
<evidence type="ECO:0000313" key="9">
    <source>
        <dbReference type="EMBL" id="KAL1410452.1"/>
    </source>
</evidence>
<name>A0ABR3Q7L2_9TREE</name>
<dbReference type="Proteomes" id="UP001565368">
    <property type="component" value="Unassembled WGS sequence"/>
</dbReference>
<feature type="transmembrane region" description="Helical" evidence="7">
    <location>
        <begin position="402"/>
        <end position="421"/>
    </location>
</feature>
<feature type="transmembrane region" description="Helical" evidence="7">
    <location>
        <begin position="88"/>
        <end position="107"/>
    </location>
</feature>
<dbReference type="InterPro" id="IPR011701">
    <property type="entry name" value="MFS"/>
</dbReference>
<evidence type="ECO:0000256" key="1">
    <source>
        <dbReference type="ARBA" id="ARBA00004141"/>
    </source>
</evidence>
<keyword evidence="5 7" id="KW-0472">Membrane</keyword>
<evidence type="ECO:0000256" key="7">
    <source>
        <dbReference type="SAM" id="Phobius"/>
    </source>
</evidence>
<evidence type="ECO:0000256" key="4">
    <source>
        <dbReference type="ARBA" id="ARBA00022989"/>
    </source>
</evidence>
<dbReference type="PANTHER" id="PTHR43791:SF92">
    <property type="entry name" value="AGL026WP"/>
    <property type="match status" value="1"/>
</dbReference>
<dbReference type="EMBL" id="JBBXJM010000003">
    <property type="protein sequence ID" value="KAL1410452.1"/>
    <property type="molecule type" value="Genomic_DNA"/>
</dbReference>
<feature type="transmembrane region" description="Helical" evidence="7">
    <location>
        <begin position="342"/>
        <end position="363"/>
    </location>
</feature>
<evidence type="ECO:0000256" key="6">
    <source>
        <dbReference type="SAM" id="MobiDB-lite"/>
    </source>
</evidence>
<keyword evidence="4 7" id="KW-1133">Transmembrane helix</keyword>
<feature type="transmembrane region" description="Helical" evidence="7">
    <location>
        <begin position="144"/>
        <end position="164"/>
    </location>
</feature>
<feature type="transmembrane region" description="Helical" evidence="7">
    <location>
        <begin position="44"/>
        <end position="61"/>
    </location>
</feature>
<accession>A0ABR3Q7L2</accession>
<comment type="caution">
    <text evidence="9">The sequence shown here is derived from an EMBL/GenBank/DDBJ whole genome shotgun (WGS) entry which is preliminary data.</text>
</comment>
<dbReference type="SUPFAM" id="SSF103473">
    <property type="entry name" value="MFS general substrate transporter"/>
    <property type="match status" value="1"/>
</dbReference>
<feature type="transmembrane region" description="Helical" evidence="7">
    <location>
        <begin position="433"/>
        <end position="452"/>
    </location>
</feature>
<dbReference type="GeneID" id="95985506"/>
<dbReference type="Gene3D" id="1.20.1250.20">
    <property type="entry name" value="MFS general substrate transporter like domains"/>
    <property type="match status" value="2"/>
</dbReference>
<proteinExistence type="predicted"/>
<feature type="transmembrane region" description="Helical" evidence="7">
    <location>
        <begin position="369"/>
        <end position="390"/>
    </location>
</feature>
<reference evidence="9 10" key="1">
    <citation type="submission" date="2023-08" db="EMBL/GenBank/DDBJ databases">
        <title>Annotated Genome Sequence of Vanrija albida AlHP1.</title>
        <authorList>
            <person name="Herzog R."/>
        </authorList>
    </citation>
    <scope>NUCLEOTIDE SEQUENCE [LARGE SCALE GENOMIC DNA]</scope>
    <source>
        <strain evidence="9 10">AlHP1</strain>
    </source>
</reference>
<feature type="transmembrane region" description="Helical" evidence="7">
    <location>
        <begin position="207"/>
        <end position="230"/>
    </location>
</feature>
<feature type="transmembrane region" description="Helical" evidence="7">
    <location>
        <begin position="176"/>
        <end position="195"/>
    </location>
</feature>
<gene>
    <name evidence="9" type="ORF">Q8F55_004463</name>
</gene>
<evidence type="ECO:0000256" key="3">
    <source>
        <dbReference type="ARBA" id="ARBA00022692"/>
    </source>
</evidence>
<comment type="subcellular location">
    <subcellularLocation>
        <location evidence="1">Membrane</location>
        <topology evidence="1">Multi-pass membrane protein</topology>
    </subcellularLocation>
</comment>
<dbReference type="InterPro" id="IPR036259">
    <property type="entry name" value="MFS_trans_sf"/>
</dbReference>
<organism evidence="9 10">
    <name type="scientific">Vanrija albida</name>
    <dbReference type="NCBI Taxonomy" id="181172"/>
    <lineage>
        <taxon>Eukaryota</taxon>
        <taxon>Fungi</taxon>
        <taxon>Dikarya</taxon>
        <taxon>Basidiomycota</taxon>
        <taxon>Agaricomycotina</taxon>
        <taxon>Tremellomycetes</taxon>
        <taxon>Trichosporonales</taxon>
        <taxon>Trichosporonaceae</taxon>
        <taxon>Vanrija</taxon>
    </lineage>
</organism>
<feature type="domain" description="Major facilitator superfamily (MFS) profile" evidence="8">
    <location>
        <begin position="48"/>
        <end position="457"/>
    </location>
</feature>
<dbReference type="PROSITE" id="PS50850">
    <property type="entry name" value="MFS"/>
    <property type="match status" value="1"/>
</dbReference>
<evidence type="ECO:0000256" key="2">
    <source>
        <dbReference type="ARBA" id="ARBA00022448"/>
    </source>
</evidence>
<dbReference type="PANTHER" id="PTHR43791">
    <property type="entry name" value="PERMEASE-RELATED"/>
    <property type="match status" value="1"/>
</dbReference>
<dbReference type="RefSeq" id="XP_069210396.1">
    <property type="nucleotide sequence ID" value="XM_069352978.1"/>
</dbReference>
<evidence type="ECO:0000313" key="10">
    <source>
        <dbReference type="Proteomes" id="UP001565368"/>
    </source>
</evidence>
<feature type="transmembrane region" description="Helical" evidence="7">
    <location>
        <begin position="114"/>
        <end position="132"/>
    </location>
</feature>
<sequence length="482" mass="53319">MDEKGEALYTGAVGPSPGADADAWVRSLGEDELAREAHKLKRKVDLRLMPSLFVLLILNYLDRNALSLARVQGIEADLGLKGNNFNTAISVLFCGYILGQLPSNLVLSRVRPSIYLSTMCVLWGIVSAATAAADSFGHLVAVRFFLGVLESPFFPGALFLLSSWYTKKELALRTSILYCGSYLSGAFAGLIAAGVQKGLKGKRGLTSWQWLFILEGSITVFVGFITIFTLPDYPATTRWLSDREKALAAYRLERDTGILDKETMPLRQAVKAAVKDYKLWMFALIYATMATAGGYSPFVPTVVNTFGLSQIKTLLLTAPPFLVPVITQPIISYFSDRGPERCWHYTTPMWFAIVGFILAATTTTTAPRYLSIFFLTGGLSSSFSVLLAWVGSTFARPRTKRAAAYGIINALGNMAQIWSPYMYPKGDGPRYKRAFSVSAVMVALAIALSFILRECMRRENARMDAEAEDDEDRDEERYRFVL</sequence>